<name>A0A6G1HV72_9PEZI</name>
<reference evidence="1" key="1">
    <citation type="journal article" date="2020" name="Stud. Mycol.">
        <title>101 Dothideomycetes genomes: a test case for predicting lifestyles and emergence of pathogens.</title>
        <authorList>
            <person name="Haridas S."/>
            <person name="Albert R."/>
            <person name="Binder M."/>
            <person name="Bloem J."/>
            <person name="Labutti K."/>
            <person name="Salamov A."/>
            <person name="Andreopoulos B."/>
            <person name="Baker S."/>
            <person name="Barry K."/>
            <person name="Bills G."/>
            <person name="Bluhm B."/>
            <person name="Cannon C."/>
            <person name="Castanera R."/>
            <person name="Culley D."/>
            <person name="Daum C."/>
            <person name="Ezra D."/>
            <person name="Gonzalez J."/>
            <person name="Henrissat B."/>
            <person name="Kuo A."/>
            <person name="Liang C."/>
            <person name="Lipzen A."/>
            <person name="Lutzoni F."/>
            <person name="Magnuson J."/>
            <person name="Mondo S."/>
            <person name="Nolan M."/>
            <person name="Ohm R."/>
            <person name="Pangilinan J."/>
            <person name="Park H.-J."/>
            <person name="Ramirez L."/>
            <person name="Alfaro M."/>
            <person name="Sun H."/>
            <person name="Tritt A."/>
            <person name="Yoshinaga Y."/>
            <person name="Zwiers L.-H."/>
            <person name="Turgeon B."/>
            <person name="Goodwin S."/>
            <person name="Spatafora J."/>
            <person name="Crous P."/>
            <person name="Grigoriev I."/>
        </authorList>
    </citation>
    <scope>NUCLEOTIDE SEQUENCE</scope>
    <source>
        <strain evidence="1">CBS 262.69</strain>
    </source>
</reference>
<sequence length="208" mass="23237">MAASSQTSDRHVPFFIVRTKPSTIGITPPSPLTYLSSTEPLAPFQHREFYVGEHFSTLPVSIFFIILSFLPEGSVPALRLTCHATHSLIQPMFRLQRLCYLASIGDPVVTYGLIEFLCEPKPPIVQRYLVRGVTEIFSSIRVLSENFSLGQRSFEFISDAEMERDVSSLYGNSSGYLRSARSASHLPNLLVGCTATFQPYRPDSRINA</sequence>
<dbReference type="InterPro" id="IPR036047">
    <property type="entry name" value="F-box-like_dom_sf"/>
</dbReference>
<organism evidence="1 2">
    <name type="scientific">Trichodelitschia bisporula</name>
    <dbReference type="NCBI Taxonomy" id="703511"/>
    <lineage>
        <taxon>Eukaryota</taxon>
        <taxon>Fungi</taxon>
        <taxon>Dikarya</taxon>
        <taxon>Ascomycota</taxon>
        <taxon>Pezizomycotina</taxon>
        <taxon>Dothideomycetes</taxon>
        <taxon>Dothideomycetes incertae sedis</taxon>
        <taxon>Phaeotrichales</taxon>
        <taxon>Phaeotrichaceae</taxon>
        <taxon>Trichodelitschia</taxon>
    </lineage>
</organism>
<evidence type="ECO:0000313" key="1">
    <source>
        <dbReference type="EMBL" id="KAF2399811.1"/>
    </source>
</evidence>
<gene>
    <name evidence="1" type="ORF">EJ06DRAFT_35513</name>
</gene>
<evidence type="ECO:0008006" key="3">
    <source>
        <dbReference type="Google" id="ProtNLM"/>
    </source>
</evidence>
<dbReference type="Proteomes" id="UP000799640">
    <property type="component" value="Unassembled WGS sequence"/>
</dbReference>
<keyword evidence="2" id="KW-1185">Reference proteome</keyword>
<dbReference type="SUPFAM" id="SSF81383">
    <property type="entry name" value="F-box domain"/>
    <property type="match status" value="1"/>
</dbReference>
<protein>
    <recommendedName>
        <fullName evidence="3">F-box domain-containing protein</fullName>
    </recommendedName>
</protein>
<dbReference type="AlphaFoldDB" id="A0A6G1HV72"/>
<accession>A0A6G1HV72</accession>
<evidence type="ECO:0000313" key="2">
    <source>
        <dbReference type="Proteomes" id="UP000799640"/>
    </source>
</evidence>
<dbReference type="EMBL" id="ML996696">
    <property type="protein sequence ID" value="KAF2399811.1"/>
    <property type="molecule type" value="Genomic_DNA"/>
</dbReference>
<proteinExistence type="predicted"/>